<evidence type="ECO:0000313" key="1">
    <source>
        <dbReference type="EMBL" id="GAB94921.1"/>
    </source>
</evidence>
<gene>
    <name evidence="1" type="ORF">KILIM_014_00570</name>
</gene>
<name>K6WMA8_9MICO</name>
<dbReference type="STRING" id="1184609.KILIM_014_00570"/>
<dbReference type="Pfam" id="PF11855">
    <property type="entry name" value="DUF3375"/>
    <property type="match status" value="1"/>
</dbReference>
<dbReference type="Proteomes" id="UP000008366">
    <property type="component" value="Unassembled WGS sequence"/>
</dbReference>
<sequence>MSALAAALTFGRLVRESATLRLLRADHVAVAAAMLSTHLGAPGARLPADDLHELLEADLEELRDHFDLGAKSAKAYCDDWRAAGLLVRRPAPESRGETYELSPEAIDGLRILAQLDEPRSTVTESRLVGLMAAVHQLAIDTDTDVTRRVEALRAERDRLDAQIDRLTGGDVDVLDDRRALERVTDVLLQARDLPADFARVRARFEELNQDLRASIVNADAAQSTVLDDVFRGVDLIESSDEGRTFTAFSALIRDPERSATFDVDVADILDREFARRLPPEARRMLRTLVRELKNGSREVHGVLTEFARGLRRYVHSQEFARDRAMRQALQEALAAAIPASRQTRPYRDVGLELELSAMRLTSVGETTPHDPTEFDTGSALLDEPPGSVDLAVLAALARETEIDYPELVRHVNAVLAGASTASVGEVLHAHPASQGVASVVGLLSLATRYGEVRDAETEQLTWQGVDGIDRHADVERHLFTQEVDA</sequence>
<protein>
    <submittedName>
        <fullName evidence="1">Uncharacterized protein</fullName>
    </submittedName>
</protein>
<comment type="caution">
    <text evidence="1">The sequence shown here is derived from an EMBL/GenBank/DDBJ whole genome shotgun (WGS) entry which is preliminary data.</text>
</comment>
<organism evidence="1 2">
    <name type="scientific">Kineosphaera limosa NBRC 100340</name>
    <dbReference type="NCBI Taxonomy" id="1184609"/>
    <lineage>
        <taxon>Bacteria</taxon>
        <taxon>Bacillati</taxon>
        <taxon>Actinomycetota</taxon>
        <taxon>Actinomycetes</taxon>
        <taxon>Micrococcales</taxon>
        <taxon>Dermatophilaceae</taxon>
        <taxon>Kineosphaera</taxon>
    </lineage>
</organism>
<dbReference type="InterPro" id="IPR021804">
    <property type="entry name" value="DUF3375"/>
</dbReference>
<dbReference type="AlphaFoldDB" id="K6WMA8"/>
<dbReference type="RefSeq" id="WP_006591453.1">
    <property type="nucleotide sequence ID" value="NZ_BAHD01000014.1"/>
</dbReference>
<dbReference type="EMBL" id="BAHD01000014">
    <property type="protein sequence ID" value="GAB94921.1"/>
    <property type="molecule type" value="Genomic_DNA"/>
</dbReference>
<accession>K6WMA8</accession>
<evidence type="ECO:0000313" key="2">
    <source>
        <dbReference type="Proteomes" id="UP000008366"/>
    </source>
</evidence>
<reference evidence="1 2" key="1">
    <citation type="submission" date="2012-08" db="EMBL/GenBank/DDBJ databases">
        <title>Whole genome shotgun sequence of Kineosphaera limosa NBRC 100340.</title>
        <authorList>
            <person name="Yoshida I."/>
            <person name="Isaki S."/>
            <person name="Hosoyama A."/>
            <person name="Tsuchikane K."/>
            <person name="Katsumata H."/>
            <person name="Ando Y."/>
            <person name="Ohji S."/>
            <person name="Hamada M."/>
            <person name="Tamura T."/>
            <person name="Yamazoe A."/>
            <person name="Yamazaki S."/>
            <person name="Fujita N."/>
        </authorList>
    </citation>
    <scope>NUCLEOTIDE SEQUENCE [LARGE SCALE GENOMIC DNA]</scope>
    <source>
        <strain evidence="1 2">NBRC 100340</strain>
    </source>
</reference>
<proteinExistence type="predicted"/>
<dbReference type="OrthoDB" id="138803at2"/>
<dbReference type="eggNOG" id="COG4942">
    <property type="taxonomic scope" value="Bacteria"/>
</dbReference>
<keyword evidence="2" id="KW-1185">Reference proteome</keyword>